<dbReference type="Pfam" id="PF00550">
    <property type="entry name" value="PP-binding"/>
    <property type="match status" value="2"/>
</dbReference>
<evidence type="ECO:0000256" key="3">
    <source>
        <dbReference type="ARBA" id="ARBA00022450"/>
    </source>
</evidence>
<protein>
    <submittedName>
        <fullName evidence="6">Amino acid adenylation enzyme/thioester reductase family protein</fullName>
    </submittedName>
</protein>
<dbReference type="GO" id="GO:0008610">
    <property type="term" value="P:lipid biosynthetic process"/>
    <property type="evidence" value="ECO:0007669"/>
    <property type="project" value="UniProtKB-ARBA"/>
</dbReference>
<evidence type="ECO:0000313" key="7">
    <source>
        <dbReference type="Proteomes" id="UP000006346"/>
    </source>
</evidence>
<dbReference type="SUPFAM" id="SSF53474">
    <property type="entry name" value="alpha/beta-Hydrolases"/>
    <property type="match status" value="1"/>
</dbReference>
<dbReference type="Gene3D" id="3.40.50.1820">
    <property type="entry name" value="alpha/beta hydrolase"/>
    <property type="match status" value="1"/>
</dbReference>
<dbReference type="PROSITE" id="PS50075">
    <property type="entry name" value="CARRIER"/>
    <property type="match status" value="2"/>
</dbReference>
<dbReference type="NCBIfam" id="NF003417">
    <property type="entry name" value="PRK04813.1"/>
    <property type="match status" value="2"/>
</dbReference>
<dbReference type="Gene3D" id="3.40.50.980">
    <property type="match status" value="4"/>
</dbReference>
<dbReference type="GO" id="GO:0043041">
    <property type="term" value="P:amino acid activation for nonribosomal peptide biosynthetic process"/>
    <property type="evidence" value="ECO:0007669"/>
    <property type="project" value="TreeGrafter"/>
</dbReference>
<keyword evidence="7" id="KW-1185">Reference proteome</keyword>
<dbReference type="InterPro" id="IPR029058">
    <property type="entry name" value="AB_hydrolase_fold"/>
</dbReference>
<dbReference type="Gene3D" id="2.30.38.10">
    <property type="entry name" value="Luciferase, Domain 3"/>
    <property type="match status" value="2"/>
</dbReference>
<dbReference type="Gene3D" id="3.30.559.30">
    <property type="entry name" value="Nonribosomal peptide synthetase, condensation domain"/>
    <property type="match status" value="2"/>
</dbReference>
<dbReference type="InterPro" id="IPR036736">
    <property type="entry name" value="ACP-like_sf"/>
</dbReference>
<dbReference type="CDD" id="cd19531">
    <property type="entry name" value="LCL_NRPS-like"/>
    <property type="match status" value="1"/>
</dbReference>
<dbReference type="Pfam" id="PF00668">
    <property type="entry name" value="Condensation"/>
    <property type="match status" value="2"/>
</dbReference>
<evidence type="ECO:0000256" key="2">
    <source>
        <dbReference type="ARBA" id="ARBA00006432"/>
    </source>
</evidence>
<dbReference type="GO" id="GO:0044550">
    <property type="term" value="P:secondary metabolite biosynthetic process"/>
    <property type="evidence" value="ECO:0007669"/>
    <property type="project" value="UniProtKB-ARBA"/>
</dbReference>
<dbReference type="PANTHER" id="PTHR45527">
    <property type="entry name" value="NONRIBOSOMAL PEPTIDE SYNTHETASE"/>
    <property type="match status" value="1"/>
</dbReference>
<dbReference type="SUPFAM" id="SSF52777">
    <property type="entry name" value="CoA-dependent acyltransferases"/>
    <property type="match status" value="4"/>
</dbReference>
<dbReference type="PATRIC" id="fig|768706.3.peg.3768"/>
<dbReference type="SUPFAM" id="SSF56801">
    <property type="entry name" value="Acetyl-CoA synthetase-like"/>
    <property type="match status" value="2"/>
</dbReference>
<proteinExistence type="inferred from homology"/>
<dbReference type="FunFam" id="1.10.1200.10:FF:000005">
    <property type="entry name" value="Nonribosomal peptide synthetase 1"/>
    <property type="match status" value="2"/>
</dbReference>
<reference evidence="6 7" key="2">
    <citation type="journal article" date="2012" name="J. Bacteriol.">
        <title>Complete genome sequences of Desulfosporosinus orientis DSM765T, Desulfosporosinus youngiae DSM17734T, Desulfosporosinus meridiei DSM13257T, and Desulfosporosinus acidiphilus DSM22704T.</title>
        <authorList>
            <person name="Pester M."/>
            <person name="Brambilla E."/>
            <person name="Alazard D."/>
            <person name="Rattei T."/>
            <person name="Weinmaier T."/>
            <person name="Han J."/>
            <person name="Lucas S."/>
            <person name="Lapidus A."/>
            <person name="Cheng J.F."/>
            <person name="Goodwin L."/>
            <person name="Pitluck S."/>
            <person name="Peters L."/>
            <person name="Ovchinnikova G."/>
            <person name="Teshima H."/>
            <person name="Detter J.C."/>
            <person name="Han C.S."/>
            <person name="Tapia R."/>
            <person name="Land M.L."/>
            <person name="Hauser L."/>
            <person name="Kyrpides N.C."/>
            <person name="Ivanova N.N."/>
            <person name="Pagani I."/>
            <person name="Huntmann M."/>
            <person name="Wei C.L."/>
            <person name="Davenport K.W."/>
            <person name="Daligault H."/>
            <person name="Chain P.S."/>
            <person name="Chen A."/>
            <person name="Mavromatis K."/>
            <person name="Markowitz V."/>
            <person name="Szeto E."/>
            <person name="Mikhailova N."/>
            <person name="Pati A."/>
            <person name="Wagner M."/>
            <person name="Woyke T."/>
            <person name="Ollivier B."/>
            <person name="Klenk H.P."/>
            <person name="Spring S."/>
            <person name="Loy A."/>
        </authorList>
    </citation>
    <scope>NUCLEOTIDE SEQUENCE [LARGE SCALE GENOMIC DNA]</scope>
    <source>
        <strain evidence="7">ATCC 19365 / DSM 765 / NCIMB 8382 / VKM B-1628</strain>
    </source>
</reference>
<evidence type="ECO:0000313" key="6">
    <source>
        <dbReference type="EMBL" id="AET69202.1"/>
    </source>
</evidence>
<comment type="similarity">
    <text evidence="2">Belongs to the ATP-dependent AMP-binding enzyme family.</text>
</comment>
<dbReference type="PANTHER" id="PTHR45527:SF1">
    <property type="entry name" value="FATTY ACID SYNTHASE"/>
    <property type="match status" value="1"/>
</dbReference>
<evidence type="ECO:0000256" key="4">
    <source>
        <dbReference type="ARBA" id="ARBA00022553"/>
    </source>
</evidence>
<dbReference type="Gene3D" id="1.10.1200.10">
    <property type="entry name" value="ACP-like"/>
    <property type="match status" value="2"/>
</dbReference>
<evidence type="ECO:0000259" key="5">
    <source>
        <dbReference type="PROSITE" id="PS50075"/>
    </source>
</evidence>
<dbReference type="Pfam" id="PF00501">
    <property type="entry name" value="AMP-binding"/>
    <property type="match status" value="2"/>
</dbReference>
<keyword evidence="3" id="KW-0596">Phosphopantetheine</keyword>
<dbReference type="HOGENOM" id="CLU_000022_0_4_9"/>
<dbReference type="FunFam" id="2.30.38.10:FF:000001">
    <property type="entry name" value="Non-ribosomal peptide synthetase PvdI"/>
    <property type="match status" value="2"/>
</dbReference>
<dbReference type="InterPro" id="IPR000873">
    <property type="entry name" value="AMP-dep_synth/lig_dom"/>
</dbReference>
<gene>
    <name evidence="6" type="ordered locus">Desor_3736</name>
</gene>
<dbReference type="InterPro" id="IPR009081">
    <property type="entry name" value="PP-bd_ACP"/>
</dbReference>
<feature type="domain" description="Carrier" evidence="5">
    <location>
        <begin position="2003"/>
        <end position="2078"/>
    </location>
</feature>
<dbReference type="STRING" id="768706.Desor_3736"/>
<dbReference type="GO" id="GO:0031177">
    <property type="term" value="F:phosphopantetheine binding"/>
    <property type="evidence" value="ECO:0007669"/>
    <property type="project" value="InterPro"/>
</dbReference>
<dbReference type="RefSeq" id="WP_014186010.1">
    <property type="nucleotide sequence ID" value="NC_016584.1"/>
</dbReference>
<accession>G7W6S0</accession>
<evidence type="ECO:0000256" key="1">
    <source>
        <dbReference type="ARBA" id="ARBA00001957"/>
    </source>
</evidence>
<dbReference type="InterPro" id="IPR045851">
    <property type="entry name" value="AMP-bd_C_sf"/>
</dbReference>
<dbReference type="InterPro" id="IPR001242">
    <property type="entry name" value="Condensation_dom"/>
</dbReference>
<dbReference type="InterPro" id="IPR020845">
    <property type="entry name" value="AMP-binding_CS"/>
</dbReference>
<dbReference type="Proteomes" id="UP000006346">
    <property type="component" value="Chromosome"/>
</dbReference>
<dbReference type="NCBIfam" id="TIGR01733">
    <property type="entry name" value="AA-adenyl-dom"/>
    <property type="match status" value="2"/>
</dbReference>
<dbReference type="FunFam" id="3.40.50.12780:FF:000012">
    <property type="entry name" value="Non-ribosomal peptide synthetase"/>
    <property type="match status" value="2"/>
</dbReference>
<name>G7W6S0_DESOD</name>
<dbReference type="PROSITE" id="PS00455">
    <property type="entry name" value="AMP_BINDING"/>
    <property type="match status" value="2"/>
</dbReference>
<dbReference type="SUPFAM" id="SSF47336">
    <property type="entry name" value="ACP-like"/>
    <property type="match status" value="2"/>
</dbReference>
<dbReference type="GO" id="GO:0003824">
    <property type="term" value="F:catalytic activity"/>
    <property type="evidence" value="ECO:0007669"/>
    <property type="project" value="InterPro"/>
</dbReference>
<dbReference type="eggNOG" id="COG1020">
    <property type="taxonomic scope" value="Bacteria"/>
</dbReference>
<dbReference type="InterPro" id="IPR020806">
    <property type="entry name" value="PKS_PP-bd"/>
</dbReference>
<dbReference type="FunFam" id="3.30.300.30:FF:000010">
    <property type="entry name" value="Enterobactin synthetase component F"/>
    <property type="match status" value="2"/>
</dbReference>
<dbReference type="KEGG" id="dor:Desor_3736"/>
<dbReference type="Gene3D" id="3.30.300.30">
    <property type="match status" value="2"/>
</dbReference>
<feature type="domain" description="Carrier" evidence="5">
    <location>
        <begin position="953"/>
        <end position="1028"/>
    </location>
</feature>
<organism evidence="6 7">
    <name type="scientific">Desulfosporosinus orientis (strain ATCC 19365 / DSM 765 / NCIMB 8382 / VKM B-1628 / Singapore I)</name>
    <name type="common">Desulfotomaculum orientis</name>
    <dbReference type="NCBI Taxonomy" id="768706"/>
    <lineage>
        <taxon>Bacteria</taxon>
        <taxon>Bacillati</taxon>
        <taxon>Bacillota</taxon>
        <taxon>Clostridia</taxon>
        <taxon>Eubacteriales</taxon>
        <taxon>Desulfitobacteriaceae</taxon>
        <taxon>Desulfosporosinus</taxon>
    </lineage>
</organism>
<dbReference type="Gene3D" id="3.30.559.10">
    <property type="entry name" value="Chloramphenicol acetyltransferase-like domain"/>
    <property type="match status" value="2"/>
</dbReference>
<dbReference type="InterPro" id="IPR001031">
    <property type="entry name" value="Thioesterase"/>
</dbReference>
<dbReference type="GO" id="GO:0005829">
    <property type="term" value="C:cytosol"/>
    <property type="evidence" value="ECO:0007669"/>
    <property type="project" value="TreeGrafter"/>
</dbReference>
<dbReference type="SMART" id="SM00823">
    <property type="entry name" value="PKS_PP"/>
    <property type="match status" value="2"/>
</dbReference>
<dbReference type="Pfam" id="PF00975">
    <property type="entry name" value="Thioesterase"/>
    <property type="match status" value="1"/>
</dbReference>
<dbReference type="EMBL" id="CP003108">
    <property type="protein sequence ID" value="AET69202.1"/>
    <property type="molecule type" value="Genomic_DNA"/>
</dbReference>
<dbReference type="InterPro" id="IPR010071">
    <property type="entry name" value="AA_adenyl_dom"/>
</dbReference>
<keyword evidence="4" id="KW-0597">Phosphoprotein</keyword>
<dbReference type="FunFam" id="3.40.50.980:FF:000001">
    <property type="entry name" value="Non-ribosomal peptide synthetase"/>
    <property type="match status" value="2"/>
</dbReference>
<dbReference type="OrthoDB" id="9778383at2"/>
<dbReference type="InterPro" id="IPR023213">
    <property type="entry name" value="CAT-like_dom_sf"/>
</dbReference>
<reference evidence="7" key="1">
    <citation type="submission" date="2011-11" db="EMBL/GenBank/DDBJ databases">
        <title>Complete sequence of Desulfosporosinus orientis DSM 765.</title>
        <authorList>
            <person name="Lucas S."/>
            <person name="Han J."/>
            <person name="Lapidus A."/>
            <person name="Cheng J.-F."/>
            <person name="Goodwin L."/>
            <person name="Pitluck S."/>
            <person name="Peters L."/>
            <person name="Ovchinnikova G."/>
            <person name="Teshima H."/>
            <person name="Detter J.C."/>
            <person name="Han C."/>
            <person name="Tapia R."/>
            <person name="Land M."/>
            <person name="Hauser L."/>
            <person name="Kyrpides N."/>
            <person name="Ivanova N."/>
            <person name="Pagani I."/>
            <person name="Pester M."/>
            <person name="Spring S."/>
            <person name="Ollivier B."/>
            <person name="Rattei T."/>
            <person name="Klenk H.-P."/>
            <person name="Wagner M."/>
            <person name="Loy A."/>
            <person name="Woyke T."/>
        </authorList>
    </citation>
    <scope>NUCLEOTIDE SEQUENCE [LARGE SCALE GENOMIC DNA]</scope>
    <source>
        <strain evidence="7">ATCC 19365 / DSM 765 / NCIMB 8382 / VKM B-1628</strain>
    </source>
</reference>
<dbReference type="Pfam" id="PF13193">
    <property type="entry name" value="AMP-binding_C"/>
    <property type="match status" value="2"/>
</dbReference>
<sequence length="2382" mass="268053">MEEQKVVYPLTNAQIRIWETEQFFKGTSIANIGGALYLKEETDFAVWEQCINKLIERNDSLRIRIVETNSGPKQWIEPYRYQRIEQVDFTGKLRKEQETWLTNRLQIPFEVYAEPLYTFISIKAWDGYSGVFLKIHHMLGDGWTIGLLSTQIMAEYARRTGKANDPDSLEYSYLDFIKSEQEYLHSGKYEKDREYWLEKFKLKPELMAVKPKNSLYYSAEAKRLTYAIEAEEAGMIRDYCKAYSTSPAILFEAALGIYLQRLHDLKRISFGVPVLNRRGVKELSTVGMYVSTIPIQIELDEKVSFADLCKQLGKEHFQCFRHQRYPYNRMLAEVRELHGIHDNLYDVSVSYQNAKIDKTKYSYDFKTVWYFNGYQTESLCLHIDDRDDAGVFVLHIDYLRELFQTDEIDDIYRRIMLILWQAISDGSQRITDLELVDGRERQKLLKEFNQTKADYPRDKTIHQLFEEQAVRTPDQTAAVFEGESLTYEELNSRANCLARLLREKGVGRDKIVGLMPERSLEMLVGIMAILKAGGAYLPIAPETPGERIGYMLEDANAVLLITHEHLMNRVSSQWEVLDLSSEFIAGEKSFNLENVNLPRDLAYVMYTSGSTGKPKGVMIEHRSVLNLCAWIKDFYKLEENKNILSTTRISFDVSVEELLGGLLSGGTVFIGSKGLMLEPEKLITFIQENKINIAQFVPATLHSLLRVKKITSLRVVVCGSEKLNDGLKDKILGMGYELFDGYGPTEATVEVTIARCEPGKSTIGKPIANNSIYILSGGRGIQPVGAAGEICISGIGLARGYLNRPELTAEKFMANPFLPGERLYRTGDLGRWLPDGEIEFIGRIDHQVKIRGYRIELGEIEALLVKYEGIKEAAVTAREDETGSKYLCAYFVSYLEVTATELREHLAQRLPDYMLPSFFIPLPKLPLNPNGKIDRQRLPEPEGSIQTGADYVPPSTETEIRLARLWEEVLGFEKIGVNDSFFELGGHSLKAAILASKIGKEFKVEFPLREIFTAATIREEADYIDKAAESWARDLAAAEKRDFYPASPAQRGLYLLNHMDKNSTSYNMPGAMKIEGNLDEVKLKRVFKKLVQRHEAFRTSFHLRGAEVVQKIEDHLEFTVEAEELEEGDLSQVMTGFVRPFDLSQAPLLRVQLLKVIREEPGILSPPAMYYLLLIDLHHIISDGTSLAVLVRDFISFYKGEELPELSLQYKDFAVWQNKQLDSQKVRKQKEYWLNSFQGRIPVLELPADYPRPAFQNFAGDVVEFTVNKELTAGLKKLAAEKSATLYMLLLAAYNLLLYKYTGQEDIVVGSPIAGRQHPDLGGIIGMFVNTLALRNYPEGRKSFAEFLEEVKERALLAYENQDVQYKDLVEELGLKIDLSRNPLFDTMFIFQNMDSCEPEIEGLRFTGQSMGLRTAKFDLTLTGEEVGEEIHFELEYCTKLFKQETMLRFVRHFTNILKAVTENPELRLADLDILAEEERGQLLWEFNQTKVDYAKDKLIHQLFEDQAEKTPENIALVFAERTITYGELNSRANGVAQVLRGKGVGPESIVSLMTEPSVEMIVGIIAILKAGGAYLPIDPEYPEERIGYMLADSQAKVLLTQRSLQGLLERITYPGEVIDLSSPELVLGSREAKNLGNLENLSSPEDLAYVIYTSGSTGRPKGVLVEQRNLLAYVMTFNQEFELTGEDAVLQQASCCFDAFGEEIYPVLLKGGRLVLARRAEVRDVNLLAGVINRNSISLISCSPLLLNQLNTLTGLRSVHTFISGGDVLKGDYIDNLLQRGAQVYNTYGPTEATVCASYHRCLPGEKGLVPVGKPIANYRIYILDPDNNLSPLNIAGELCIAGEGVSRGYLNRPELTAERFVENPFVPGERMYRTGDLARWLPDGSIEFLGRIDQQVKIRGFRIELGEIEAPLLRLAGVKEAVVLAREDNSGGKYLCAYLIGEGEIGVPELRKHLAQELPDYMIPSYFLQLEKLPLTPSGKIDRQALPEPKESINTEAGYVPASTETEIRLARLWQEVLEVERIGVHDNFFELGGHSLKATLLVLKVQEEFGLTIPLVTMFSEGTIALLAGYIDAVRASVKPVVKADVKSDVKPAVKPDLSLVSDPKLVLLKAVDGVRENLFLIHDGSCTVEGYVEFSRRLEVEANVWGIKGAEAENMILPGITIADLAADYLKTIKKVQPEGPYSLAGWSSGGGIAFEMALQLESAGERIRFVSMIDSPPPGNADSGSELKGFMEMWEKLEGQLKEDLEGQTEEPFEKLPEGVAQAGARAGNGIPENGIPGAVFKLMSDYRTLNYQDRARRLKVVKAVLAAEISYQPAAKLQAELVYIGASESKVIPNQPWSGDCEKPVRYVEVKGDHFSIFKSPDVIGLTTAFAWNFQP</sequence>
<dbReference type="InterPro" id="IPR025110">
    <property type="entry name" value="AMP-bd_C"/>
</dbReference>
<comment type="cofactor">
    <cofactor evidence="1">
        <name>pantetheine 4'-phosphate</name>
        <dbReference type="ChEBI" id="CHEBI:47942"/>
    </cofactor>
</comment>